<dbReference type="InterPro" id="IPR031310">
    <property type="entry name" value="Ribosomal_uL5_N"/>
</dbReference>
<dbReference type="FunFam" id="3.30.1440.10:FF:000002">
    <property type="entry name" value="60S ribosomal protein L11"/>
    <property type="match status" value="1"/>
</dbReference>
<name>A0A7C3MDQ9_ARCFL</name>
<comment type="caution">
    <text evidence="11">The sequence shown here is derived from an EMBL/GenBank/DDBJ whole genome shotgun (WGS) entry which is preliminary data.</text>
</comment>
<evidence type="ECO:0000256" key="5">
    <source>
        <dbReference type="ARBA" id="ARBA00022980"/>
    </source>
</evidence>
<dbReference type="GO" id="GO:0003735">
    <property type="term" value="F:structural constituent of ribosome"/>
    <property type="evidence" value="ECO:0007669"/>
    <property type="project" value="InterPro"/>
</dbReference>
<dbReference type="InterPro" id="IPR022804">
    <property type="entry name" value="Ribosomal_uL5_arc"/>
</dbReference>
<gene>
    <name evidence="7" type="primary">rpl5</name>
    <name evidence="11" type="ORF">ENW66_09460</name>
</gene>
<dbReference type="Pfam" id="PF00281">
    <property type="entry name" value="Ribosomal_L5"/>
    <property type="match status" value="1"/>
</dbReference>
<dbReference type="Gene3D" id="3.30.1440.10">
    <property type="match status" value="1"/>
</dbReference>
<protein>
    <recommendedName>
        <fullName evidence="7">Large ribosomal subunit protein uL5</fullName>
    </recommendedName>
</protein>
<dbReference type="SUPFAM" id="SSF55282">
    <property type="entry name" value="RL5-like"/>
    <property type="match status" value="1"/>
</dbReference>
<evidence type="ECO:0000313" key="11">
    <source>
        <dbReference type="EMBL" id="HFW33155.1"/>
    </source>
</evidence>
<feature type="domain" description="Large ribosomal subunit protein uL5 C-terminal" evidence="10">
    <location>
        <begin position="72"/>
        <end position="152"/>
    </location>
</feature>
<dbReference type="InterPro" id="IPR057266">
    <property type="entry name" value="Ribosomal_uL5_euk/arc-type"/>
</dbReference>
<dbReference type="InterPro" id="IPR022803">
    <property type="entry name" value="Ribosomal_uL5_dom_sf"/>
</dbReference>
<dbReference type="PIRSF" id="PIRSF002161">
    <property type="entry name" value="Ribosomal_L5"/>
    <property type="match status" value="1"/>
</dbReference>
<proteinExistence type="inferred from homology"/>
<evidence type="ECO:0000256" key="7">
    <source>
        <dbReference type="HAMAP-Rule" id="MF_01333"/>
    </source>
</evidence>
<evidence type="ECO:0000256" key="1">
    <source>
        <dbReference type="ARBA" id="ARBA00008553"/>
    </source>
</evidence>
<evidence type="ECO:0000256" key="8">
    <source>
        <dbReference type="RuleBase" id="RU003930"/>
    </source>
</evidence>
<evidence type="ECO:0000256" key="6">
    <source>
        <dbReference type="ARBA" id="ARBA00023274"/>
    </source>
</evidence>
<dbReference type="InterPro" id="IPR002132">
    <property type="entry name" value="Ribosomal_uL5"/>
</dbReference>
<comment type="subunit">
    <text evidence="7">Part of the 50S ribosomal subunit; contacts the 5S rRNA and probably tRNA. Forms a bridge to the 30S subunit in the 70S ribosome.</text>
</comment>
<feature type="domain" description="Large ribosomal subunit protein uL5 N-terminal" evidence="9">
    <location>
        <begin position="14"/>
        <end position="67"/>
    </location>
</feature>
<reference evidence="11" key="1">
    <citation type="journal article" date="2020" name="mSystems">
        <title>Genome- and Community-Level Interaction Insights into Carbon Utilization and Element Cycling Functions of Hydrothermarchaeota in Hydrothermal Sediment.</title>
        <authorList>
            <person name="Zhou Z."/>
            <person name="Liu Y."/>
            <person name="Xu W."/>
            <person name="Pan J."/>
            <person name="Luo Z.H."/>
            <person name="Li M."/>
        </authorList>
    </citation>
    <scope>NUCLEOTIDE SEQUENCE [LARGE SCALE GENOMIC DNA]</scope>
    <source>
        <strain evidence="11">SpSt-87</strain>
    </source>
</reference>
<evidence type="ECO:0000259" key="10">
    <source>
        <dbReference type="Pfam" id="PF00673"/>
    </source>
</evidence>
<evidence type="ECO:0000256" key="4">
    <source>
        <dbReference type="ARBA" id="ARBA00022884"/>
    </source>
</evidence>
<dbReference type="GO" id="GO:0005840">
    <property type="term" value="C:ribosome"/>
    <property type="evidence" value="ECO:0007669"/>
    <property type="project" value="UniProtKB-KW"/>
</dbReference>
<dbReference type="EMBL" id="DTLB01000052">
    <property type="protein sequence ID" value="HFW33155.1"/>
    <property type="molecule type" value="Genomic_DNA"/>
</dbReference>
<keyword evidence="4 7" id="KW-0694">RNA-binding</keyword>
<accession>A0A7C3MDQ9</accession>
<dbReference type="GO" id="GO:0000049">
    <property type="term" value="F:tRNA binding"/>
    <property type="evidence" value="ECO:0007669"/>
    <property type="project" value="UniProtKB-UniRule"/>
</dbReference>
<dbReference type="AlphaFoldDB" id="A0A7C3MDQ9"/>
<dbReference type="InterPro" id="IPR031309">
    <property type="entry name" value="Ribosomal_uL5_C"/>
</dbReference>
<evidence type="ECO:0000256" key="3">
    <source>
        <dbReference type="ARBA" id="ARBA00022730"/>
    </source>
</evidence>
<keyword evidence="2 7" id="KW-0820">tRNA-binding</keyword>
<comment type="similarity">
    <text evidence="1 7 8">Belongs to the universal ribosomal protein uL5 family.</text>
</comment>
<evidence type="ECO:0000259" key="9">
    <source>
        <dbReference type="Pfam" id="PF00281"/>
    </source>
</evidence>
<dbReference type="GO" id="GO:0019843">
    <property type="term" value="F:rRNA binding"/>
    <property type="evidence" value="ECO:0007669"/>
    <property type="project" value="UniProtKB-UniRule"/>
</dbReference>
<dbReference type="GO" id="GO:0006412">
    <property type="term" value="P:translation"/>
    <property type="evidence" value="ECO:0007669"/>
    <property type="project" value="UniProtKB-UniRule"/>
</dbReference>
<keyword evidence="3 7" id="KW-0699">rRNA-binding</keyword>
<keyword evidence="5 7" id="KW-0689">Ribosomal protein</keyword>
<dbReference type="GO" id="GO:1990904">
    <property type="term" value="C:ribonucleoprotein complex"/>
    <property type="evidence" value="ECO:0007669"/>
    <property type="project" value="UniProtKB-KW"/>
</dbReference>
<comment type="function">
    <text evidence="7">This is 1 of the proteins that bind and probably mediate the attachment of the 5S RNA into the large ribosomal subunit, where it forms part of the central protuberance. In the 70S ribosome it contacts protein S13 of the 30S subunit (bridge B1b), connecting the 2 subunits; this bridge is implicated in subunit movement. May contact the P site tRNA; the 5S rRNA and some of its associated proteins might help stabilize positioning of ribosome-bound tRNAs.</text>
</comment>
<dbReference type="Pfam" id="PF00673">
    <property type="entry name" value="Ribosomal_L5_C"/>
    <property type="match status" value="1"/>
</dbReference>
<sequence>MQAVEVEKREVKENPMREIVLDKVVINFGIGESGERHKKAYSLLEELVNQKPAVTYAKMTIKNFGIRKGEAIGLKVTLRGEKALKFLKDALSVKEYRLSRKSVGDGYFAFGIAEHIDLPGVDYDPDVGIFGMDVCVSLMRRGYRVARRRRKRAKIPASHRVTKDDTIRWLESLGVILE</sequence>
<dbReference type="PANTHER" id="PTHR11994">
    <property type="entry name" value="60S RIBOSOMAL PROTEIN L11-RELATED"/>
    <property type="match status" value="1"/>
</dbReference>
<organism evidence="11">
    <name type="scientific">Archaeoglobus fulgidus</name>
    <dbReference type="NCBI Taxonomy" id="2234"/>
    <lineage>
        <taxon>Archaea</taxon>
        <taxon>Methanobacteriati</taxon>
        <taxon>Methanobacteriota</taxon>
        <taxon>Archaeoglobi</taxon>
        <taxon>Archaeoglobales</taxon>
        <taxon>Archaeoglobaceae</taxon>
        <taxon>Archaeoglobus</taxon>
    </lineage>
</organism>
<dbReference type="NCBIfam" id="NF003258">
    <property type="entry name" value="PRK04219.1"/>
    <property type="match status" value="1"/>
</dbReference>
<keyword evidence="6 7" id="KW-0687">Ribonucleoprotein</keyword>
<evidence type="ECO:0000256" key="2">
    <source>
        <dbReference type="ARBA" id="ARBA00022555"/>
    </source>
</evidence>
<dbReference type="HAMAP" id="MF_01333_A">
    <property type="entry name" value="Ribosomal_uL5_A"/>
    <property type="match status" value="1"/>
</dbReference>